<dbReference type="EMBL" id="JADHEC010000006">
    <property type="protein sequence ID" value="MBF2707796.1"/>
    <property type="molecule type" value="Genomic_DNA"/>
</dbReference>
<sequence>MKHFTITLAFIFGLSNHGFSQTIEPSTSDSSLQDEQTQPKKEWKIFSELDLGLLALTGGIGSYSGVRKGPHSFEVGYQKFKSPEGFGGTPEGFDLKVDYIYSVHYSYFWNGKTDKGLYTRIMYQNKKQIVTEESTGISENLYSDLVGVELGYIFRIYKGLYVMPRIGALYYLKSPQGKDNNPVPVGDSFYDNDRHKTWDTYFIPTVSIGYSFPIN</sequence>
<reference evidence="1" key="1">
    <citation type="submission" date="2020-11" db="EMBL/GenBank/DDBJ databases">
        <title>Genome of Flavobacterium soyangense.</title>
        <authorList>
            <person name="Liu Q."/>
            <person name="Xin Y.-H."/>
        </authorList>
    </citation>
    <scope>NUCLEOTIDE SEQUENCE</scope>
    <source>
        <strain evidence="1">CGMCC 1.13493</strain>
    </source>
</reference>
<proteinExistence type="predicted"/>
<gene>
    <name evidence="1" type="ORF">IR213_04210</name>
</gene>
<dbReference type="AlphaFoldDB" id="A0A930U6P8"/>
<comment type="caution">
    <text evidence="1">The sequence shown here is derived from an EMBL/GenBank/DDBJ whole genome shotgun (WGS) entry which is preliminary data.</text>
</comment>
<accession>A0A930U6P8</accession>
<evidence type="ECO:0000313" key="1">
    <source>
        <dbReference type="EMBL" id="MBF2707796.1"/>
    </source>
</evidence>
<dbReference type="Proteomes" id="UP000646211">
    <property type="component" value="Unassembled WGS sequence"/>
</dbReference>
<organism evidence="1 2">
    <name type="scientific">Flavobacterium soyangense</name>
    <dbReference type="NCBI Taxonomy" id="2023265"/>
    <lineage>
        <taxon>Bacteria</taxon>
        <taxon>Pseudomonadati</taxon>
        <taxon>Bacteroidota</taxon>
        <taxon>Flavobacteriia</taxon>
        <taxon>Flavobacteriales</taxon>
        <taxon>Flavobacteriaceae</taxon>
        <taxon>Flavobacterium</taxon>
    </lineage>
</organism>
<dbReference type="RefSeq" id="WP_194311061.1">
    <property type="nucleotide sequence ID" value="NZ_JADHEC010000006.1"/>
</dbReference>
<name>A0A930U6P8_9FLAO</name>
<protein>
    <submittedName>
        <fullName evidence="1">Uncharacterized protein</fullName>
    </submittedName>
</protein>
<keyword evidence="2" id="KW-1185">Reference proteome</keyword>
<evidence type="ECO:0000313" key="2">
    <source>
        <dbReference type="Proteomes" id="UP000646211"/>
    </source>
</evidence>